<accession>A0A0S7C337</accession>
<keyword evidence="2" id="KW-1185">Reference proteome</keyword>
<dbReference type="RefSeq" id="WP_062045525.1">
    <property type="nucleotide sequence ID" value="NZ_DF968183.1"/>
</dbReference>
<reference evidence="1" key="1">
    <citation type="journal article" date="2015" name="Genome Announc.">
        <title>Draft Genome Sequence of Bacteroidales Strain TBC1, a Novel Isolate from a Methanogenic Wastewater Treatment System.</title>
        <authorList>
            <person name="Tourlousse D.M."/>
            <person name="Matsuura N."/>
            <person name="Sun L."/>
            <person name="Toyonaga M."/>
            <person name="Kuroda K."/>
            <person name="Ohashi A."/>
            <person name="Cruz R."/>
            <person name="Yamaguchi T."/>
            <person name="Sekiguchi Y."/>
        </authorList>
    </citation>
    <scope>NUCLEOTIDE SEQUENCE [LARGE SCALE GENOMIC DNA]</scope>
    <source>
        <strain evidence="1">TBC1</strain>
    </source>
</reference>
<dbReference type="EMBL" id="DF968183">
    <property type="protein sequence ID" value="GAP45271.1"/>
    <property type="molecule type" value="Genomic_DNA"/>
</dbReference>
<name>A0A0S7C337_9BACT</name>
<dbReference type="AlphaFoldDB" id="A0A0S7C337"/>
<dbReference type="Proteomes" id="UP000053091">
    <property type="component" value="Unassembled WGS sequence"/>
</dbReference>
<protein>
    <submittedName>
        <fullName evidence="1">Uncharacterized protein</fullName>
    </submittedName>
</protein>
<evidence type="ECO:0000313" key="2">
    <source>
        <dbReference type="Proteomes" id="UP000053091"/>
    </source>
</evidence>
<sequence length="204" mass="22742">MANLPFPQFLQRYGITLLFASDPGIIPGAILEKRRRGYFAAGRIDQLFNDPPPAWETLLQPANLVYGTVQRSLSLNGKASMDEFGISISSGLSSARSVDFFISGVKCRTFVHQSKITLIPRLQELRKTNKALWKLVNNKQIADYTYYATEITAEFETEGKADLQAELRNNVVVSGNASLEWKSKSKFVISNNDAIPFGFSGWVV</sequence>
<proteinExistence type="predicted"/>
<gene>
    <name evidence="1" type="ORF">TBC1_121092</name>
</gene>
<organism evidence="1">
    <name type="scientific">Lentimicrobium saccharophilum</name>
    <dbReference type="NCBI Taxonomy" id="1678841"/>
    <lineage>
        <taxon>Bacteria</taxon>
        <taxon>Pseudomonadati</taxon>
        <taxon>Bacteroidota</taxon>
        <taxon>Bacteroidia</taxon>
        <taxon>Bacteroidales</taxon>
        <taxon>Lentimicrobiaceae</taxon>
        <taxon>Lentimicrobium</taxon>
    </lineage>
</organism>
<evidence type="ECO:0000313" key="1">
    <source>
        <dbReference type="EMBL" id="GAP45271.1"/>
    </source>
</evidence>